<gene>
    <name evidence="2" type="ORF">DUNSADRAFT_6853</name>
</gene>
<keyword evidence="3" id="KW-1185">Reference proteome</keyword>
<organism evidence="2 3">
    <name type="scientific">Dunaliella salina</name>
    <name type="common">Green alga</name>
    <name type="synonym">Protococcus salinus</name>
    <dbReference type="NCBI Taxonomy" id="3046"/>
    <lineage>
        <taxon>Eukaryota</taxon>
        <taxon>Viridiplantae</taxon>
        <taxon>Chlorophyta</taxon>
        <taxon>core chlorophytes</taxon>
        <taxon>Chlorophyceae</taxon>
        <taxon>CS clade</taxon>
        <taxon>Chlamydomonadales</taxon>
        <taxon>Dunaliellaceae</taxon>
        <taxon>Dunaliella</taxon>
    </lineage>
</organism>
<feature type="compositionally biased region" description="Polar residues" evidence="1">
    <location>
        <begin position="18"/>
        <end position="37"/>
    </location>
</feature>
<dbReference type="PANTHER" id="PTHR45703">
    <property type="entry name" value="DYNEIN HEAVY CHAIN"/>
    <property type="match status" value="1"/>
</dbReference>
<protein>
    <recommendedName>
        <fullName evidence="4">Dynein heavy chain</fullName>
    </recommendedName>
</protein>
<evidence type="ECO:0000313" key="3">
    <source>
        <dbReference type="Proteomes" id="UP000815325"/>
    </source>
</evidence>
<dbReference type="EMBL" id="MU069687">
    <property type="protein sequence ID" value="KAF5835819.1"/>
    <property type="molecule type" value="Genomic_DNA"/>
</dbReference>
<feature type="region of interest" description="Disordered" evidence="1">
    <location>
        <begin position="150"/>
        <end position="176"/>
    </location>
</feature>
<dbReference type="InterPro" id="IPR026983">
    <property type="entry name" value="DHC"/>
</dbReference>
<feature type="region of interest" description="Disordered" evidence="1">
    <location>
        <begin position="668"/>
        <end position="713"/>
    </location>
</feature>
<feature type="region of interest" description="Disordered" evidence="1">
    <location>
        <begin position="93"/>
        <end position="114"/>
    </location>
</feature>
<dbReference type="PANTHER" id="PTHR45703:SF36">
    <property type="entry name" value="DYNEIN HEAVY CHAIN, CYTOPLASMIC"/>
    <property type="match status" value="1"/>
</dbReference>
<sequence>MGNPEWREDGKDFKQEGGEQTESHPVTPQPVFTSPLQKSLYLLPQKPSPKIGLPKNARQQHGSLGARGGGVQRSLPQLEKSFLAQKTQQLRTSLEGPITKHTKAPTTHVNLPPLEHKMLSPPAPALRKTSKIGPLQGGTEGMLEGGALQTHASSDKGAVPSSPETQPPQTFSSKHAKLGPAANLSYVKLIYTLREFPNTEDFVYLNRMNSNPYEYDPYSLEVMPFAAIKQDDFYTMSVRGITHYQDGISVDFATLDQWERELQLYSSLKGLRVFRMYKLWKSFRLWKRAVNQAKFSKAKESLKHNLFLLSPVFQQPLLRFHCLCYDLSHMRLHALQPSIACSLKDFVANQQSHLADTESHLKDFRASAQATVVSACQDDLAQLEERLKEFHKQHDENEHLGQSGDPRQAHQTAIRKEEVHKEREASDTDFGYTIAAARRSEQRRLLCYVRLSDYMVCDTLHSILLASVQEMLQAVQPRDVVEPVEAVTGGEGPAEKRPADGSITGELGLTPTLSPDASKATVMESFKGYGRDPIFEVELLLQEDSAELLYSPSPDDYQEQVGEVLQGYLTSMCTLTRLFGDPIVLEAVMQDKEANVEPGTELQELIVNEDYEMLVERVQNALLDAFDVAEEHKEDYFLYRDMLLDDQHLDIEGLGPAFKARSSQRVSMERSISRAPGSQVAEPKAALANKEQSGSGSPTRADSQGLGGMGVGASATGLPSTEVVSLETFRELMACLLQQRERMQALADSRQVSVLRVDCRQLKASLVPAPTRSLEHLHALIPAIASDLFQSFMSEVQAALSKLQANAVAVEDYVAKIQFLQEASEASLV</sequence>
<evidence type="ECO:0000313" key="2">
    <source>
        <dbReference type="EMBL" id="KAF5835819.1"/>
    </source>
</evidence>
<name>A0ABQ7GMK8_DUNSA</name>
<evidence type="ECO:0008006" key="4">
    <source>
        <dbReference type="Google" id="ProtNLM"/>
    </source>
</evidence>
<feature type="compositionally biased region" description="Polar residues" evidence="1">
    <location>
        <begin position="162"/>
        <end position="173"/>
    </location>
</feature>
<reference evidence="2" key="1">
    <citation type="submission" date="2017-08" db="EMBL/GenBank/DDBJ databases">
        <authorList>
            <person name="Polle J.E."/>
            <person name="Barry K."/>
            <person name="Cushman J."/>
            <person name="Schmutz J."/>
            <person name="Tran D."/>
            <person name="Hathwaick L.T."/>
            <person name="Yim W.C."/>
            <person name="Jenkins J."/>
            <person name="Mckie-Krisberg Z.M."/>
            <person name="Prochnik S."/>
            <person name="Lindquist E."/>
            <person name="Dockter R.B."/>
            <person name="Adam C."/>
            <person name="Molina H."/>
            <person name="Bunkerborg J."/>
            <person name="Jin E."/>
            <person name="Buchheim M."/>
            <person name="Magnuson J."/>
        </authorList>
    </citation>
    <scope>NUCLEOTIDE SEQUENCE</scope>
    <source>
        <strain evidence="2">CCAP 19/18</strain>
    </source>
</reference>
<feature type="region of interest" description="Disordered" evidence="1">
    <location>
        <begin position="1"/>
        <end position="71"/>
    </location>
</feature>
<proteinExistence type="predicted"/>
<feature type="compositionally biased region" description="Basic and acidic residues" evidence="1">
    <location>
        <begin position="414"/>
        <end position="423"/>
    </location>
</feature>
<feature type="compositionally biased region" description="Basic and acidic residues" evidence="1">
    <location>
        <begin position="1"/>
        <end position="17"/>
    </location>
</feature>
<comment type="caution">
    <text evidence="2">The sequence shown here is derived from an EMBL/GenBank/DDBJ whole genome shotgun (WGS) entry which is preliminary data.</text>
</comment>
<accession>A0ABQ7GMK8</accession>
<evidence type="ECO:0000256" key="1">
    <source>
        <dbReference type="SAM" id="MobiDB-lite"/>
    </source>
</evidence>
<feature type="region of interest" description="Disordered" evidence="1">
    <location>
        <begin position="393"/>
        <end position="423"/>
    </location>
</feature>
<dbReference type="Proteomes" id="UP000815325">
    <property type="component" value="Unassembled WGS sequence"/>
</dbReference>
<feature type="compositionally biased region" description="Polar residues" evidence="1">
    <location>
        <begin position="690"/>
        <end position="702"/>
    </location>
</feature>